<dbReference type="SUPFAM" id="SSF56281">
    <property type="entry name" value="Metallo-hydrolase/oxidoreductase"/>
    <property type="match status" value="1"/>
</dbReference>
<keyword evidence="3" id="KW-1185">Reference proteome</keyword>
<dbReference type="InterPro" id="IPR001279">
    <property type="entry name" value="Metallo-B-lactamas"/>
</dbReference>
<accession>A0A1H1YB71</accession>
<organism evidence="2 3">
    <name type="scientific">Friedmanniella luteola</name>
    <dbReference type="NCBI Taxonomy" id="546871"/>
    <lineage>
        <taxon>Bacteria</taxon>
        <taxon>Bacillati</taxon>
        <taxon>Actinomycetota</taxon>
        <taxon>Actinomycetes</taxon>
        <taxon>Propionibacteriales</taxon>
        <taxon>Nocardioidaceae</taxon>
        <taxon>Friedmanniella</taxon>
    </lineage>
</organism>
<dbReference type="Gene3D" id="3.60.15.10">
    <property type="entry name" value="Ribonuclease Z/Hydroxyacylglutathione hydrolase-like"/>
    <property type="match status" value="1"/>
</dbReference>
<dbReference type="AlphaFoldDB" id="A0A1H1YB71"/>
<dbReference type="Proteomes" id="UP000199092">
    <property type="component" value="Chromosome I"/>
</dbReference>
<sequence length="265" mass="27810">MELTVVGSSGSVSGPDSPASSYLVRAPFEGGTFALVLDLGPGSMGALYRYLDPRDVGAVALSHLHTDHCLDLCAFYVGARYSPSAPWPSIPLLAPPGARERLVAAYRVPGEDAVEDDPETGIGAHFQHRDWAPTQRVGPFRLDAARVVHPVETYAVRVTEEVPDGGSLVFSGDTGPCEALVELATGADLLLAEASFRDVPGNPPDLHLTGREAAEAAHRAGVGSLVLTHIPPWHDRDAVLAEALPHFDGPVALAAPGAAWTIGPR</sequence>
<reference evidence="2 3" key="1">
    <citation type="submission" date="2016-10" db="EMBL/GenBank/DDBJ databases">
        <authorList>
            <person name="de Groot N.N."/>
        </authorList>
    </citation>
    <scope>NUCLEOTIDE SEQUENCE [LARGE SCALE GENOMIC DNA]</scope>
    <source>
        <strain evidence="2 3">DSM 21741</strain>
    </source>
</reference>
<dbReference type="STRING" id="546871.SAMN04488543_3236"/>
<name>A0A1H1YB71_9ACTN</name>
<dbReference type="InterPro" id="IPR036866">
    <property type="entry name" value="RibonucZ/Hydroxyglut_hydro"/>
</dbReference>
<evidence type="ECO:0000313" key="2">
    <source>
        <dbReference type="EMBL" id="SDT18256.1"/>
    </source>
</evidence>
<dbReference type="OrthoDB" id="9800940at2"/>
<gene>
    <name evidence="2" type="ORF">SAMN04488543_3236</name>
</gene>
<dbReference type="Pfam" id="PF12706">
    <property type="entry name" value="Lactamase_B_2"/>
    <property type="match status" value="1"/>
</dbReference>
<proteinExistence type="predicted"/>
<evidence type="ECO:0000313" key="3">
    <source>
        <dbReference type="Proteomes" id="UP000199092"/>
    </source>
</evidence>
<protein>
    <submittedName>
        <fullName evidence="2">Ribonuclease BN, tRNA processing enzyme</fullName>
    </submittedName>
</protein>
<dbReference type="PANTHER" id="PTHR46018:SF4">
    <property type="entry name" value="METALLO-HYDROLASE YHFI-RELATED"/>
    <property type="match status" value="1"/>
</dbReference>
<dbReference type="PANTHER" id="PTHR46018">
    <property type="entry name" value="ZINC PHOSPHODIESTERASE ELAC PROTEIN 1"/>
    <property type="match status" value="1"/>
</dbReference>
<dbReference type="EMBL" id="LT629749">
    <property type="protein sequence ID" value="SDT18256.1"/>
    <property type="molecule type" value="Genomic_DNA"/>
</dbReference>
<evidence type="ECO:0000259" key="1">
    <source>
        <dbReference type="Pfam" id="PF12706"/>
    </source>
</evidence>
<feature type="domain" description="Metallo-beta-lactamase" evidence="1">
    <location>
        <begin position="52"/>
        <end position="230"/>
    </location>
</feature>
<dbReference type="CDD" id="cd07716">
    <property type="entry name" value="RNaseZ_short-form-like_MBL-fold"/>
    <property type="match status" value="1"/>
</dbReference>
<dbReference type="RefSeq" id="WP_091414054.1">
    <property type="nucleotide sequence ID" value="NZ_LT629749.1"/>
</dbReference>
<dbReference type="GO" id="GO:0042781">
    <property type="term" value="F:3'-tRNA processing endoribonuclease activity"/>
    <property type="evidence" value="ECO:0007669"/>
    <property type="project" value="TreeGrafter"/>
</dbReference>